<proteinExistence type="predicted"/>
<evidence type="ECO:0008006" key="3">
    <source>
        <dbReference type="Google" id="ProtNLM"/>
    </source>
</evidence>
<gene>
    <name evidence="1" type="ORF">J2S74_004030</name>
</gene>
<sequence length="72" mass="8075">MQIYRFEGIINETKKVTVIVAAKDDDAAFDRAEIEIESNYLKKPVIEELTLLEKKKLTSGGGFVIEGTEGRD</sequence>
<reference evidence="1 2" key="1">
    <citation type="submission" date="2023-07" db="EMBL/GenBank/DDBJ databases">
        <title>Genomic Encyclopedia of Type Strains, Phase IV (KMG-IV): sequencing the most valuable type-strain genomes for metagenomic binning, comparative biology and taxonomic classification.</title>
        <authorList>
            <person name="Goeker M."/>
        </authorList>
    </citation>
    <scope>NUCLEOTIDE SEQUENCE [LARGE SCALE GENOMIC DNA]</scope>
    <source>
        <strain evidence="1 2">DSM 9768</strain>
    </source>
</reference>
<dbReference type="EMBL" id="JAUSUG010000018">
    <property type="protein sequence ID" value="MDQ0256608.1"/>
    <property type="molecule type" value="Genomic_DNA"/>
</dbReference>
<name>A0ABT9ZZD4_9BACI</name>
<dbReference type="InterPro" id="IPR024998">
    <property type="entry name" value="DUF3906"/>
</dbReference>
<dbReference type="Proteomes" id="UP001230005">
    <property type="component" value="Unassembled WGS sequence"/>
</dbReference>
<organism evidence="1 2">
    <name type="scientific">Evansella vedderi</name>
    <dbReference type="NCBI Taxonomy" id="38282"/>
    <lineage>
        <taxon>Bacteria</taxon>
        <taxon>Bacillati</taxon>
        <taxon>Bacillota</taxon>
        <taxon>Bacilli</taxon>
        <taxon>Bacillales</taxon>
        <taxon>Bacillaceae</taxon>
        <taxon>Evansella</taxon>
    </lineage>
</organism>
<keyword evidence="2" id="KW-1185">Reference proteome</keyword>
<evidence type="ECO:0000313" key="1">
    <source>
        <dbReference type="EMBL" id="MDQ0256608.1"/>
    </source>
</evidence>
<dbReference type="Pfam" id="PF13046">
    <property type="entry name" value="DUF3906"/>
    <property type="match status" value="1"/>
</dbReference>
<dbReference type="RefSeq" id="WP_307329015.1">
    <property type="nucleotide sequence ID" value="NZ_JAUSUG010000018.1"/>
</dbReference>
<accession>A0ABT9ZZD4</accession>
<comment type="caution">
    <text evidence="1">The sequence shown here is derived from an EMBL/GenBank/DDBJ whole genome shotgun (WGS) entry which is preliminary data.</text>
</comment>
<evidence type="ECO:0000313" key="2">
    <source>
        <dbReference type="Proteomes" id="UP001230005"/>
    </source>
</evidence>
<protein>
    <recommendedName>
        <fullName evidence="3">DUF3906 domain-containing protein</fullName>
    </recommendedName>
</protein>